<keyword evidence="4" id="KW-0378">Hydrolase</keyword>
<dbReference type="CDD" id="cd12797">
    <property type="entry name" value="M23_peptidase"/>
    <property type="match status" value="1"/>
</dbReference>
<dbReference type="Gene3D" id="2.70.70.10">
    <property type="entry name" value="Glucose Permease (Domain IIA)"/>
    <property type="match status" value="1"/>
</dbReference>
<dbReference type="Proteomes" id="UP001208935">
    <property type="component" value="Unassembled WGS sequence"/>
</dbReference>
<evidence type="ECO:0000256" key="6">
    <source>
        <dbReference type="ARBA" id="ARBA00023049"/>
    </source>
</evidence>
<dbReference type="PANTHER" id="PTHR21666:SF288">
    <property type="entry name" value="CELL DIVISION PROTEIN YTFB"/>
    <property type="match status" value="1"/>
</dbReference>
<dbReference type="InterPro" id="IPR011055">
    <property type="entry name" value="Dup_hybrid_motif"/>
</dbReference>
<accession>A0ABT3KPT4</accession>
<evidence type="ECO:0000313" key="8">
    <source>
        <dbReference type="EMBL" id="MCW5320290.1"/>
    </source>
</evidence>
<sequence length="312" mass="33220">MDTRLARSRAIHLSGMRLLLAGLALVLGLVLLAVSVYHGVFARGARADWSGVDPLARLSVSDGATERDRFLRANLDAMARRVGEMQARVLHLESLGERVLGLAGMAPADIPKTDGRGGVLVGAHKLSLQELGSMLDDLERLAGQRSDLMTVLESRLLDQRIRKQMIPTQEPVAGRPAGSGFGWRIDPITGQSALHTGLDFQADAGTPILAAAGGVVVTQEYHPAYGNMVEIDHGNQLLTRYAHASRTLVRQGDIVRRGQKIAEIGSTGRSTGPHLHFEVLVQGVFQDPQKFLSAGAADGAAQLAARSAAAGR</sequence>
<proteinExistence type="predicted"/>
<organism evidence="8 9">
    <name type="scientific">Verminephrobacter aporrectodeae subsp. tuberculatae</name>
    <dbReference type="NCBI Taxonomy" id="1110392"/>
    <lineage>
        <taxon>Bacteria</taxon>
        <taxon>Pseudomonadati</taxon>
        <taxon>Pseudomonadota</taxon>
        <taxon>Betaproteobacteria</taxon>
        <taxon>Burkholderiales</taxon>
        <taxon>Comamonadaceae</taxon>
        <taxon>Verminephrobacter</taxon>
    </lineage>
</organism>
<gene>
    <name evidence="8" type="ORF">D5039_03565</name>
</gene>
<dbReference type="InterPro" id="IPR016047">
    <property type="entry name" value="M23ase_b-sheet_dom"/>
</dbReference>
<reference evidence="9" key="1">
    <citation type="submission" date="2023-07" db="EMBL/GenBank/DDBJ databases">
        <title>Verminephrobacter genomes.</title>
        <authorList>
            <person name="Lund M.B."/>
        </authorList>
    </citation>
    <scope>NUCLEOTIDE SEQUENCE [LARGE SCALE GENOMIC DNA]</scope>
    <source>
        <strain evidence="9">AtM5-05</strain>
    </source>
</reference>
<feature type="domain" description="M23ase beta-sheet core" evidence="7">
    <location>
        <begin position="194"/>
        <end position="288"/>
    </location>
</feature>
<dbReference type="SUPFAM" id="SSF51261">
    <property type="entry name" value="Duplicated hybrid motif"/>
    <property type="match status" value="1"/>
</dbReference>
<name>A0ABT3KPT4_9BURK</name>
<keyword evidence="3" id="KW-0479">Metal-binding</keyword>
<evidence type="ECO:0000256" key="4">
    <source>
        <dbReference type="ARBA" id="ARBA00022801"/>
    </source>
</evidence>
<evidence type="ECO:0000256" key="3">
    <source>
        <dbReference type="ARBA" id="ARBA00022723"/>
    </source>
</evidence>
<evidence type="ECO:0000256" key="1">
    <source>
        <dbReference type="ARBA" id="ARBA00001947"/>
    </source>
</evidence>
<evidence type="ECO:0000256" key="2">
    <source>
        <dbReference type="ARBA" id="ARBA00022670"/>
    </source>
</evidence>
<comment type="cofactor">
    <cofactor evidence="1">
        <name>Zn(2+)</name>
        <dbReference type="ChEBI" id="CHEBI:29105"/>
    </cofactor>
</comment>
<dbReference type="Pfam" id="PF01551">
    <property type="entry name" value="Peptidase_M23"/>
    <property type="match status" value="1"/>
</dbReference>
<evidence type="ECO:0000256" key="5">
    <source>
        <dbReference type="ARBA" id="ARBA00022833"/>
    </source>
</evidence>
<keyword evidence="5" id="KW-0862">Zinc</keyword>
<evidence type="ECO:0000259" key="7">
    <source>
        <dbReference type="Pfam" id="PF01551"/>
    </source>
</evidence>
<keyword evidence="9" id="KW-1185">Reference proteome</keyword>
<evidence type="ECO:0000313" key="9">
    <source>
        <dbReference type="Proteomes" id="UP001208935"/>
    </source>
</evidence>
<dbReference type="EMBL" id="QZCW01000001">
    <property type="protein sequence ID" value="MCW5320290.1"/>
    <property type="molecule type" value="Genomic_DNA"/>
</dbReference>
<keyword evidence="2" id="KW-0645">Protease</keyword>
<dbReference type="PANTHER" id="PTHR21666">
    <property type="entry name" value="PEPTIDASE-RELATED"/>
    <property type="match status" value="1"/>
</dbReference>
<dbReference type="InterPro" id="IPR050570">
    <property type="entry name" value="Cell_wall_metabolism_enzyme"/>
</dbReference>
<protein>
    <submittedName>
        <fullName evidence="8">M23 family metallopeptidase</fullName>
    </submittedName>
</protein>
<comment type="caution">
    <text evidence="8">The sequence shown here is derived from an EMBL/GenBank/DDBJ whole genome shotgun (WGS) entry which is preliminary data.</text>
</comment>
<keyword evidence="6" id="KW-0482">Metalloprotease</keyword>